<dbReference type="Gene3D" id="3.40.50.720">
    <property type="entry name" value="NAD(P)-binding Rossmann-like Domain"/>
    <property type="match status" value="1"/>
</dbReference>
<dbReference type="SUPFAM" id="SSF51735">
    <property type="entry name" value="NAD(P)-binding Rossmann-fold domains"/>
    <property type="match status" value="1"/>
</dbReference>
<evidence type="ECO:0000313" key="3">
    <source>
        <dbReference type="EMBL" id="SEO57545.1"/>
    </source>
</evidence>
<dbReference type="InterPro" id="IPR036291">
    <property type="entry name" value="NAD(P)-bd_dom_sf"/>
</dbReference>
<comment type="similarity">
    <text evidence="1">Belongs to the short-chain dehydrogenases/reductases (SDR) family.</text>
</comment>
<dbReference type="InterPro" id="IPR051122">
    <property type="entry name" value="SDR_DHRS6-like"/>
</dbReference>
<name>A0A1H8QTP7_9ACTN</name>
<dbReference type="STRING" id="310780.SAMN05216267_103152"/>
<dbReference type="AlphaFoldDB" id="A0A1H8QTP7"/>
<proteinExistence type="inferred from homology"/>
<dbReference type="PANTHER" id="PTHR43477">
    <property type="entry name" value="DIHYDROANTICAPSIN 7-DEHYDROGENASE"/>
    <property type="match status" value="1"/>
</dbReference>
<dbReference type="OrthoDB" id="9806974at2"/>
<evidence type="ECO:0000256" key="2">
    <source>
        <dbReference type="ARBA" id="ARBA00023002"/>
    </source>
</evidence>
<keyword evidence="4" id="KW-1185">Reference proteome</keyword>
<dbReference type="Proteomes" id="UP000181951">
    <property type="component" value="Unassembled WGS sequence"/>
</dbReference>
<gene>
    <name evidence="3" type="ORF">SAMN05216267_103152</name>
</gene>
<accession>A0A1H8QTP7</accession>
<protein>
    <submittedName>
        <fullName evidence="3">Short-chain dehydrogenase</fullName>
    </submittedName>
</protein>
<dbReference type="PANTHER" id="PTHR43477:SF1">
    <property type="entry name" value="DIHYDROANTICAPSIN 7-DEHYDROGENASE"/>
    <property type="match status" value="1"/>
</dbReference>
<reference evidence="3 4" key="1">
    <citation type="submission" date="2016-10" db="EMBL/GenBank/DDBJ databases">
        <authorList>
            <person name="de Groot N.N."/>
        </authorList>
    </citation>
    <scope>NUCLEOTIDE SEQUENCE [LARGE SCALE GENOMIC DNA]</scope>
    <source>
        <strain evidence="3 4">CGMCC 4.2026</strain>
    </source>
</reference>
<evidence type="ECO:0000256" key="1">
    <source>
        <dbReference type="ARBA" id="ARBA00006484"/>
    </source>
</evidence>
<dbReference type="InterPro" id="IPR002347">
    <property type="entry name" value="SDR_fam"/>
</dbReference>
<evidence type="ECO:0000313" key="4">
    <source>
        <dbReference type="Proteomes" id="UP000181951"/>
    </source>
</evidence>
<dbReference type="RefSeq" id="WP_069467357.1">
    <property type="nucleotide sequence ID" value="NZ_FODD01000031.1"/>
</dbReference>
<dbReference type="Pfam" id="PF13561">
    <property type="entry name" value="adh_short_C2"/>
    <property type="match status" value="1"/>
</dbReference>
<organism evidence="3 4">
    <name type="scientific">Actinacidiphila rubida</name>
    <dbReference type="NCBI Taxonomy" id="310780"/>
    <lineage>
        <taxon>Bacteria</taxon>
        <taxon>Bacillati</taxon>
        <taxon>Actinomycetota</taxon>
        <taxon>Actinomycetes</taxon>
        <taxon>Kitasatosporales</taxon>
        <taxon>Streptomycetaceae</taxon>
        <taxon>Actinacidiphila</taxon>
    </lineage>
</organism>
<dbReference type="GO" id="GO:0016491">
    <property type="term" value="F:oxidoreductase activity"/>
    <property type="evidence" value="ECO:0007669"/>
    <property type="project" value="UniProtKB-KW"/>
</dbReference>
<sequence length="255" mass="26228">MNPTNPADAGTAGAAGPLAGQTVVIVGGSAGIGLETARQVRAAGGDVMLVARNAERLERAAKDVGTTNTAVFDASDPVRLEQFVRDLPGRVDHLMVTAGQPKYTAFDDLDLNDAATAFGGRVAMMLGVARAGRDKLRPGGTLLFIGGTGGRRPALGMAQIGAVTAALPALTANLALEIAPVRINLIAPGFVDTPLSATLLGDRLDARRRQLRETLPIRRVVGPEDVAAMGVHLMLNTALTGATYDVDGGQQFTAG</sequence>
<dbReference type="PRINTS" id="PR00081">
    <property type="entry name" value="GDHRDH"/>
</dbReference>
<keyword evidence="2" id="KW-0560">Oxidoreductase</keyword>
<dbReference type="EMBL" id="FODD01000031">
    <property type="protein sequence ID" value="SEO57545.1"/>
    <property type="molecule type" value="Genomic_DNA"/>
</dbReference>